<keyword evidence="1" id="KW-0472">Membrane</keyword>
<keyword evidence="3" id="KW-1185">Reference proteome</keyword>
<dbReference type="RefSeq" id="WP_171112337.1">
    <property type="nucleotide sequence ID" value="NZ_CP053097.1"/>
</dbReference>
<protein>
    <submittedName>
        <fullName evidence="2">Uncharacterized protein</fullName>
    </submittedName>
</protein>
<dbReference type="EMBL" id="CP053097">
    <property type="protein sequence ID" value="QJR43872.1"/>
    <property type="molecule type" value="Genomic_DNA"/>
</dbReference>
<dbReference type="InterPro" id="IPR018247">
    <property type="entry name" value="EF_Hand_1_Ca_BS"/>
</dbReference>
<keyword evidence="1" id="KW-0812">Transmembrane</keyword>
<dbReference type="KEGG" id="mmio:HLA92_00110"/>
<evidence type="ECO:0000256" key="1">
    <source>
        <dbReference type="SAM" id="Phobius"/>
    </source>
</evidence>
<gene>
    <name evidence="2" type="ORF">HLA92_00110</name>
</gene>
<name>A0A6M4JFR5_9MOLU</name>
<accession>A0A6M4JFR5</accession>
<proteinExistence type="predicted"/>
<evidence type="ECO:0000313" key="3">
    <source>
        <dbReference type="Proteomes" id="UP000502118"/>
    </source>
</evidence>
<sequence>MKFKFTKKNIPKDTSLFKWVVLGSVISIASISLGVGAVFGIVLNNKSDIYVAAEGEYIEFNAKYDKNGSLNDKYDPRILSIRQWAYAKDNENNLKYFLDQDGMKKLAYAFARKGGYGPEITELVRVNINKPNIKNTHKKAANGLFIGSYEQIYLSTDSLMFTEDKKLRKLRTPWYQVNNDIKIELILPTLIHEYMHHIAAIYAQSMIINDEFQDEFATDEIIDNLRIDESINLDEKKIKEFGKTVYNKKFLDDFKESLLFSDKYKEYKLEKNAFNDSKYTSIYKQYSASELFKRANYLQTKNNQWANHDFSFNHDFKEWIQYVNPLKNDDLNYYFSFEELIPREFLKLSYIPQKPYDQPFSQDGGYFGFDNDPNTPFISSYTEDISHVLGIFTQNFTGEMQVYRTKLYGSDWVFNDTFTPTKNNKITQEEVQEILTYGNWIKNLLNFFNSKTLPNPQLRQKLLYKAYLDLLGYGLPISQISSDNSFLDLISEKGYSPKNKNVQEKAKEAYNKLKIEGYINIKDAFKNNQFRKTFLKNNHLIIDDGINKNILDIIINEGNLRTKSNWRNSEQQGGQDLGPEFVGLNNFYFSYFTKQAIDIKKINLNKDIKISFWEDKNEDNKIQDDEIMQIDKEIAYHRYKDIKRRISNYRRLINTLLPNIQTYYLDYQRDQESTKDPEFTIKLKYYGKI</sequence>
<dbReference type="NCBIfam" id="NF045830">
    <property type="entry name" value="MYPU_1760_HExxH"/>
    <property type="match status" value="1"/>
</dbReference>
<evidence type="ECO:0000313" key="2">
    <source>
        <dbReference type="EMBL" id="QJR43872.1"/>
    </source>
</evidence>
<organism evidence="2 3">
    <name type="scientific">Mycoplasma miroungirhinis</name>
    <dbReference type="NCBI Taxonomy" id="754516"/>
    <lineage>
        <taxon>Bacteria</taxon>
        <taxon>Bacillati</taxon>
        <taxon>Mycoplasmatota</taxon>
        <taxon>Mollicutes</taxon>
        <taxon>Mycoplasmataceae</taxon>
        <taxon>Mycoplasma</taxon>
    </lineage>
</organism>
<dbReference type="Proteomes" id="UP000502118">
    <property type="component" value="Chromosome"/>
</dbReference>
<dbReference type="PROSITE" id="PS00018">
    <property type="entry name" value="EF_HAND_1"/>
    <property type="match status" value="1"/>
</dbReference>
<reference evidence="2 3" key="1">
    <citation type="submission" date="2020-05" db="EMBL/GenBank/DDBJ databases">
        <title>Novel Mycoplasma species detected in Mirounga angustirostris (northern elephant seal) from the USA.</title>
        <authorList>
            <person name="Volokhov D.V."/>
        </authorList>
    </citation>
    <scope>NUCLEOTIDE SEQUENCE [LARGE SCALE GENOMIC DNA]</scope>
    <source>
        <strain evidence="2 3">Mirounga ES2806-NAS</strain>
    </source>
</reference>
<feature type="transmembrane region" description="Helical" evidence="1">
    <location>
        <begin position="20"/>
        <end position="43"/>
    </location>
</feature>
<dbReference type="AlphaFoldDB" id="A0A6M4JFR5"/>
<dbReference type="InterPro" id="IPR054786">
    <property type="entry name" value="MYPU_1760-like"/>
</dbReference>
<keyword evidence="1" id="KW-1133">Transmembrane helix</keyword>